<dbReference type="Proteomes" id="UP001597283">
    <property type="component" value="Unassembled WGS sequence"/>
</dbReference>
<name>A0ABW4ND28_9SPHN</name>
<dbReference type="EMBL" id="JBHUFC010000002">
    <property type="protein sequence ID" value="MFD1787225.1"/>
    <property type="molecule type" value="Genomic_DNA"/>
</dbReference>
<reference evidence="3" key="1">
    <citation type="journal article" date="2019" name="Int. J. Syst. Evol. Microbiol.">
        <title>The Global Catalogue of Microorganisms (GCM) 10K type strain sequencing project: providing services to taxonomists for standard genome sequencing and annotation.</title>
        <authorList>
            <consortium name="The Broad Institute Genomics Platform"/>
            <consortium name="The Broad Institute Genome Sequencing Center for Infectious Disease"/>
            <person name="Wu L."/>
            <person name="Ma J."/>
        </authorList>
    </citation>
    <scope>NUCLEOTIDE SEQUENCE [LARGE SCALE GENOMIC DNA]</scope>
    <source>
        <strain evidence="3">Q85</strain>
    </source>
</reference>
<gene>
    <name evidence="2" type="ORF">ACFSC3_06550</name>
</gene>
<evidence type="ECO:0000313" key="2">
    <source>
        <dbReference type="EMBL" id="MFD1787225.1"/>
    </source>
</evidence>
<sequence>MATALPASAQTAPKKTLGAWSLAVSRDGQGCFVTRRFDGPGETVLMLGLDSDGSNHLTILNGNWSIVPKQALTLEFRLSRGGYGDHAAIGIDVDGTRGFVATFEPRFPDHFAASERLDIYRGKMPVARLDLTGSGAAVAELKRCTAKQAPGAKGSSPSSDVPIDPFAAGSARKSKR</sequence>
<feature type="region of interest" description="Disordered" evidence="1">
    <location>
        <begin position="145"/>
        <end position="176"/>
    </location>
</feature>
<protein>
    <submittedName>
        <fullName evidence="2">Uncharacterized protein</fullName>
    </submittedName>
</protein>
<evidence type="ECO:0000313" key="3">
    <source>
        <dbReference type="Proteomes" id="UP001597283"/>
    </source>
</evidence>
<proteinExistence type="predicted"/>
<accession>A0ABW4ND28</accession>
<evidence type="ECO:0000256" key="1">
    <source>
        <dbReference type="SAM" id="MobiDB-lite"/>
    </source>
</evidence>
<comment type="caution">
    <text evidence="2">The sequence shown here is derived from an EMBL/GenBank/DDBJ whole genome shotgun (WGS) entry which is preliminary data.</text>
</comment>
<organism evidence="2 3">
    <name type="scientific">Sphingomonas floccifaciens</name>
    <dbReference type="NCBI Taxonomy" id="1844115"/>
    <lineage>
        <taxon>Bacteria</taxon>
        <taxon>Pseudomonadati</taxon>
        <taxon>Pseudomonadota</taxon>
        <taxon>Alphaproteobacteria</taxon>
        <taxon>Sphingomonadales</taxon>
        <taxon>Sphingomonadaceae</taxon>
        <taxon>Sphingomonas</taxon>
    </lineage>
</organism>
<keyword evidence="3" id="KW-1185">Reference proteome</keyword>